<feature type="compositionally biased region" description="Basic and acidic residues" evidence="1">
    <location>
        <begin position="35"/>
        <end position="45"/>
    </location>
</feature>
<dbReference type="Proteomes" id="UP000233551">
    <property type="component" value="Unassembled WGS sequence"/>
</dbReference>
<feature type="compositionally biased region" description="Basic residues" evidence="1">
    <location>
        <begin position="46"/>
        <end position="57"/>
    </location>
</feature>
<proteinExistence type="predicted"/>
<evidence type="ECO:0000256" key="1">
    <source>
        <dbReference type="SAM" id="MobiDB-lite"/>
    </source>
</evidence>
<comment type="caution">
    <text evidence="2">The sequence shown here is derived from an EMBL/GenBank/DDBJ whole genome shotgun (WGS) entry which is preliminary data.</text>
</comment>
<gene>
    <name evidence="2" type="ORF">CRG98_031371</name>
</gene>
<name>A0A2I0IW67_PUNGR</name>
<keyword evidence="3" id="KW-1185">Reference proteome</keyword>
<dbReference type="EMBL" id="PGOL01002422">
    <property type="protein sequence ID" value="PKI48238.1"/>
    <property type="molecule type" value="Genomic_DNA"/>
</dbReference>
<sequence length="127" mass="14919">MHEEKSRASSCGSRKTRFESYGWVTRVEAQPRQFRENGSARELRARHGASKRMKRRLSTVERLSDRDHLFTRESEGCEESFERDGTTRQSRGKKWHVVGVRCARLGALGTRLHFRLERDVGDKKWKI</sequence>
<reference evidence="2 3" key="1">
    <citation type="submission" date="2017-11" db="EMBL/GenBank/DDBJ databases">
        <title>De-novo sequencing of pomegranate (Punica granatum L.) genome.</title>
        <authorList>
            <person name="Akparov Z."/>
            <person name="Amiraslanov A."/>
            <person name="Hajiyeva S."/>
            <person name="Abbasov M."/>
            <person name="Kaur K."/>
            <person name="Hamwieh A."/>
            <person name="Solovyev V."/>
            <person name="Salamov A."/>
            <person name="Braich B."/>
            <person name="Kosarev P."/>
            <person name="Mahmoud A."/>
            <person name="Hajiyev E."/>
            <person name="Babayeva S."/>
            <person name="Izzatullayeva V."/>
            <person name="Mammadov A."/>
            <person name="Mammadov A."/>
            <person name="Sharifova S."/>
            <person name="Ojaghi J."/>
            <person name="Eynullazada K."/>
            <person name="Bayramov B."/>
            <person name="Abdulazimova A."/>
            <person name="Shahmuradov I."/>
        </authorList>
    </citation>
    <scope>NUCLEOTIDE SEQUENCE [LARGE SCALE GENOMIC DNA]</scope>
    <source>
        <strain evidence="3">cv. AG2017</strain>
        <tissue evidence="2">Leaf</tissue>
    </source>
</reference>
<evidence type="ECO:0000313" key="3">
    <source>
        <dbReference type="Proteomes" id="UP000233551"/>
    </source>
</evidence>
<accession>A0A2I0IW67</accession>
<organism evidence="2 3">
    <name type="scientific">Punica granatum</name>
    <name type="common">Pomegranate</name>
    <dbReference type="NCBI Taxonomy" id="22663"/>
    <lineage>
        <taxon>Eukaryota</taxon>
        <taxon>Viridiplantae</taxon>
        <taxon>Streptophyta</taxon>
        <taxon>Embryophyta</taxon>
        <taxon>Tracheophyta</taxon>
        <taxon>Spermatophyta</taxon>
        <taxon>Magnoliopsida</taxon>
        <taxon>eudicotyledons</taxon>
        <taxon>Gunneridae</taxon>
        <taxon>Pentapetalae</taxon>
        <taxon>rosids</taxon>
        <taxon>malvids</taxon>
        <taxon>Myrtales</taxon>
        <taxon>Lythraceae</taxon>
        <taxon>Punica</taxon>
    </lineage>
</organism>
<evidence type="ECO:0000313" key="2">
    <source>
        <dbReference type="EMBL" id="PKI48238.1"/>
    </source>
</evidence>
<feature type="region of interest" description="Disordered" evidence="1">
    <location>
        <begin position="35"/>
        <end position="58"/>
    </location>
</feature>
<protein>
    <submittedName>
        <fullName evidence="2">Uncharacterized protein</fullName>
    </submittedName>
</protein>
<dbReference type="AlphaFoldDB" id="A0A2I0IW67"/>